<dbReference type="InterPro" id="IPR057454">
    <property type="entry name" value="Bud3_C"/>
</dbReference>
<accession>A0A9P8P4L3</accession>
<gene>
    <name evidence="4" type="ORF">OGATHE_003759</name>
</gene>
<feature type="region of interest" description="Disordered" evidence="1">
    <location>
        <begin position="1071"/>
        <end position="1111"/>
    </location>
</feature>
<dbReference type="InterPro" id="IPR021895">
    <property type="entry name" value="Bud3_N"/>
</dbReference>
<dbReference type="Pfam" id="PF12015">
    <property type="entry name" value="Bud3_N"/>
    <property type="match status" value="1"/>
</dbReference>
<feature type="region of interest" description="Disordered" evidence="1">
    <location>
        <begin position="1019"/>
        <end position="1040"/>
    </location>
</feature>
<name>A0A9P8P4L3_9ASCO</name>
<dbReference type="Proteomes" id="UP000788993">
    <property type="component" value="Unassembled WGS sequence"/>
</dbReference>
<proteinExistence type="predicted"/>
<sequence>MEEQVGPKTVSDQTNMKSSFYSSFTASNPMRRSSSQYMNDLGSESHPERATEQYWRSLIADSVYFEGHDSLFGHIIAMVYQNKTTKKLSCMLLSVHGQTIVDSMSLSRHSKYYPAVENLSKDCRKSNVRRALAVALLRTYAKLDPKTKSLMMKKAQIKPDYDWDETNAGKIASQMKLIDKKTPKEVGELILKLGFAQQRKQRTSYVVDVLYANTGNLEDSDKNNELAFLLGEQLDHLFDPLTEYSPEPTEKAYKPPVDAPQLHDSDDILVKSICNELIKVQTNFTVSLVQFLQKFLIPLRVDVLEGKIPGYTTAKLNQIFPPTIDEVTRINCIYLDILKTALPYGSFELLKASGTTIPYFYKAHMRHEAATKTFATQLDAFMIDMKRNGYDKLTFDQKTIQSIMHASLNLPKLQLILDRLVTTKKWPQDLQSEVDGYYQSCLNTIIAFGSDALKPYNHRIFTPTGKILTELASGWPAELQYGWLTRRVVAIFDVKNVLKNSLKNNAVMIIFSDHVVILEIVDDLYYYDLFEAEVHIHKPSIADVLMHSLVNEVPFASLPKMKVERWSGINDTEAQFYNYDGKAYIQLFDDKAFDVYEVSKYAGSHVIEVLNKAKILNKSQPFHLFRTTDATRALYYTAHELETYKSEETKSPFAVFLNMQFEESYLKKYSLFGFVTLNFSSNKIHIEGTSCCENYVSYEVPYGELSIKLLGKIFDMLDFQLTYGNPMINHKLYDRSKEMYSKAALVMSSSQESQRKELANIKKAHKLFMENRKLVEGHQVLKPRSDTLDMLNNNRVSSTKITKPKDKSVPFYKRMFGGKKGSMARNIRAPGKTPEVEPVAVHKDEDLKPASPTVSSMVAANEYHFPTRQDSILRLGQRQSSQISAINYNSDRSTIRQVSVAESDNLVDGFGLNIDKVRPEILKGKSNKETVPNDKPQTAFRREEVQSNKDYKDASSQDALKEKLERYFSEARKRREQHENNLKEYGVSLVMEAQEAPLGTRCLLFSPSVVAKLNKFSDNEKGDNWTVANNDDSSAWESDKSSDSIVSRVASFVKRPVSNKGRYKHPLVALRDTKTEKQVPRVSKTSELKEDNLEPPSILQSKSSPANLEAKRPSVRVVTPLQAAHEKFKDQLPIPEIAKEADLFQDIDLSSTFDMSLPDLTDDMEIFDSPHNGKSETEEEKFFTPREVPAAVFEEQNASLTEQSTTEVDKTSLCSALEEVQDNTVGRVLVNMWNEKRYMSNSSLYTGILNDESYAYLAPLLAGNITMDGSVAAGKEQPIDYDAIIARGLKESSLRYLAGLLGE</sequence>
<dbReference type="Pfam" id="PF25351">
    <property type="entry name" value="PH_BUD3_C"/>
    <property type="match status" value="1"/>
</dbReference>
<keyword evidence="5" id="KW-1185">Reference proteome</keyword>
<evidence type="ECO:0008006" key="6">
    <source>
        <dbReference type="Google" id="ProtNLM"/>
    </source>
</evidence>
<dbReference type="EMBL" id="JAEUBD010001178">
    <property type="protein sequence ID" value="KAH3664944.1"/>
    <property type="molecule type" value="Genomic_DNA"/>
</dbReference>
<evidence type="ECO:0000313" key="4">
    <source>
        <dbReference type="EMBL" id="KAH3664944.1"/>
    </source>
</evidence>
<reference evidence="4" key="2">
    <citation type="submission" date="2021-01" db="EMBL/GenBank/DDBJ databases">
        <authorList>
            <person name="Schikora-Tamarit M.A."/>
        </authorList>
    </citation>
    <scope>NUCLEOTIDE SEQUENCE</scope>
    <source>
        <strain evidence="4">NCAIM Y.01608</strain>
    </source>
</reference>
<evidence type="ECO:0000259" key="3">
    <source>
        <dbReference type="Pfam" id="PF25351"/>
    </source>
</evidence>
<evidence type="ECO:0000259" key="2">
    <source>
        <dbReference type="Pfam" id="PF12015"/>
    </source>
</evidence>
<reference evidence="4" key="1">
    <citation type="journal article" date="2021" name="Open Biol.">
        <title>Shared evolutionary footprints suggest mitochondrial oxidative damage underlies multiple complex I losses in fungi.</title>
        <authorList>
            <person name="Schikora-Tamarit M.A."/>
            <person name="Marcet-Houben M."/>
            <person name="Nosek J."/>
            <person name="Gabaldon T."/>
        </authorList>
    </citation>
    <scope>NUCLEOTIDE SEQUENCE</scope>
    <source>
        <strain evidence="4">NCAIM Y.01608</strain>
    </source>
</reference>
<feature type="domain" description="Bud3 N-terminal" evidence="2">
    <location>
        <begin position="45"/>
        <end position="209"/>
    </location>
</feature>
<comment type="caution">
    <text evidence="4">The sequence shown here is derived from an EMBL/GenBank/DDBJ whole genome shotgun (WGS) entry which is preliminary data.</text>
</comment>
<organism evidence="4 5">
    <name type="scientific">Ogataea polymorpha</name>
    <dbReference type="NCBI Taxonomy" id="460523"/>
    <lineage>
        <taxon>Eukaryota</taxon>
        <taxon>Fungi</taxon>
        <taxon>Dikarya</taxon>
        <taxon>Ascomycota</taxon>
        <taxon>Saccharomycotina</taxon>
        <taxon>Pichiomycetes</taxon>
        <taxon>Pichiales</taxon>
        <taxon>Pichiaceae</taxon>
        <taxon>Ogataea</taxon>
    </lineage>
</organism>
<feature type="compositionally biased region" description="Basic and acidic residues" evidence="1">
    <location>
        <begin position="1071"/>
        <end position="1092"/>
    </location>
</feature>
<feature type="domain" description="Bud3 C-terminal PH" evidence="3">
    <location>
        <begin position="461"/>
        <end position="628"/>
    </location>
</feature>
<protein>
    <recommendedName>
        <fullName evidence="6">Bud3 N-terminal domain-containing protein</fullName>
    </recommendedName>
</protein>
<feature type="region of interest" description="Disordered" evidence="1">
    <location>
        <begin position="23"/>
        <end position="45"/>
    </location>
</feature>
<feature type="compositionally biased region" description="Polar residues" evidence="1">
    <location>
        <begin position="23"/>
        <end position="38"/>
    </location>
</feature>
<evidence type="ECO:0000256" key="1">
    <source>
        <dbReference type="SAM" id="MobiDB-lite"/>
    </source>
</evidence>
<evidence type="ECO:0000313" key="5">
    <source>
        <dbReference type="Proteomes" id="UP000788993"/>
    </source>
</evidence>